<keyword evidence="2" id="KW-0479">Metal-binding</keyword>
<dbReference type="PRINTS" id="PR00114">
    <property type="entry name" value="STPHPHTASE"/>
</dbReference>
<evidence type="ECO:0000256" key="8">
    <source>
        <dbReference type="RuleBase" id="RU004273"/>
    </source>
</evidence>
<comment type="catalytic activity">
    <reaction evidence="7 8">
        <text>O-phospho-L-threonyl-[protein] + H2O = L-threonyl-[protein] + phosphate</text>
        <dbReference type="Rhea" id="RHEA:47004"/>
        <dbReference type="Rhea" id="RHEA-COMP:11060"/>
        <dbReference type="Rhea" id="RHEA-COMP:11605"/>
        <dbReference type="ChEBI" id="CHEBI:15377"/>
        <dbReference type="ChEBI" id="CHEBI:30013"/>
        <dbReference type="ChEBI" id="CHEBI:43474"/>
        <dbReference type="ChEBI" id="CHEBI:61977"/>
        <dbReference type="EC" id="3.1.3.16"/>
    </reaction>
</comment>
<sequence>MGEKSSGGSKKKDDHHQDEPTTRSIYLLNKAQIAAAAQRETGTTKRETAVSSRPISASRHSPVTKFNKGSLEIISHDEAQRSAAKQQIAEIVRRLLGCAFDPCLAMLSVEEINTVLVRSREALMNDGPMIEMSAPVVIVGDLHGQFADAVAIFEQNGKPPGTRYLFLGDYVDRGEYSIETVILLLSLKLLHPDAVFLLRGNHECRAINRAYGFYDEVTSRFNHELWLNFQLTFNCLPLSARIDKRMFCMHGGLSRDLTTWKMMADIKRPLEVPTYGLLCDLLWADPSNDVKLFGESARGISCTFGAEYVVDFCKDMDLDLVVRAHQVVMDGYEFFAGRKLVTIFSAPYYCKDFGNAGGVLSVSKDLECRIHIRHPKGLPENEDEAAPEEDKENNGAPPPPPSQQKQKVKKYFDEDDGISNEDDHDDKSPHRVTTSSSSNKSSGKAGSSEKTNSNGGSNEKVETAVPEPGTPVPAKALPVPPPEKERPPPPPPSPVRRITPVAQSPRVVERPSQTSPLARTPTNTSGQRTISSAQRDPIMPPRAKTPLKGSTSRKPRMPGPRGPSPAAQVEHEEPFHFASGKRTRPTPVKFGSAEHSAQKAPEAKRRSAPLTPGPSNSKSGYVDPTLRRK</sequence>
<evidence type="ECO:0000259" key="10">
    <source>
        <dbReference type="PROSITE" id="PS00125"/>
    </source>
</evidence>
<dbReference type="PANTHER" id="PTHR11668">
    <property type="entry name" value="SERINE/THREONINE PROTEIN PHOSPHATASE"/>
    <property type="match status" value="1"/>
</dbReference>
<evidence type="ECO:0000313" key="11">
    <source>
        <dbReference type="Proteomes" id="UP000492821"/>
    </source>
</evidence>
<keyword evidence="5" id="KW-0464">Manganese</keyword>
<feature type="compositionally biased region" description="Acidic residues" evidence="9">
    <location>
        <begin position="380"/>
        <end position="391"/>
    </location>
</feature>
<dbReference type="InterPro" id="IPR006186">
    <property type="entry name" value="Ser/Thr-sp_prot-phosphatase"/>
</dbReference>
<proteinExistence type="inferred from homology"/>
<evidence type="ECO:0000256" key="6">
    <source>
        <dbReference type="ARBA" id="ARBA00047761"/>
    </source>
</evidence>
<evidence type="ECO:0000256" key="1">
    <source>
        <dbReference type="ARBA" id="ARBA00001936"/>
    </source>
</evidence>
<accession>A0A7E4URF9</accession>
<comment type="cofactor">
    <cofactor evidence="1">
        <name>Mn(2+)</name>
        <dbReference type="ChEBI" id="CHEBI:29035"/>
    </cofactor>
</comment>
<comment type="similarity">
    <text evidence="8">Belongs to the PPP phosphatase family.</text>
</comment>
<feature type="region of interest" description="Disordered" evidence="9">
    <location>
        <begin position="374"/>
        <end position="629"/>
    </location>
</feature>
<feature type="domain" description="Serine/threonine specific protein phosphatases" evidence="10">
    <location>
        <begin position="198"/>
        <end position="203"/>
    </location>
</feature>
<evidence type="ECO:0000256" key="3">
    <source>
        <dbReference type="ARBA" id="ARBA00022801"/>
    </source>
</evidence>
<feature type="region of interest" description="Disordered" evidence="9">
    <location>
        <begin position="36"/>
        <end position="62"/>
    </location>
</feature>
<dbReference type="WBParaSite" id="Pan_g11609.t1">
    <property type="protein sequence ID" value="Pan_g11609.t1"/>
    <property type="gene ID" value="Pan_g11609"/>
</dbReference>
<feature type="compositionally biased region" description="Low complexity" evidence="9">
    <location>
        <begin position="435"/>
        <end position="448"/>
    </location>
</feature>
<dbReference type="InterPro" id="IPR004843">
    <property type="entry name" value="Calcineurin-like_PHP"/>
</dbReference>
<evidence type="ECO:0000256" key="9">
    <source>
        <dbReference type="SAM" id="MobiDB-lite"/>
    </source>
</evidence>
<dbReference type="InterPro" id="IPR029052">
    <property type="entry name" value="Metallo-depent_PP-like"/>
</dbReference>
<comment type="catalytic activity">
    <reaction evidence="6">
        <text>O-phospho-L-seryl-[protein] + H2O = L-seryl-[protein] + phosphate</text>
        <dbReference type="Rhea" id="RHEA:20629"/>
        <dbReference type="Rhea" id="RHEA-COMP:9863"/>
        <dbReference type="Rhea" id="RHEA-COMP:11604"/>
        <dbReference type="ChEBI" id="CHEBI:15377"/>
        <dbReference type="ChEBI" id="CHEBI:29999"/>
        <dbReference type="ChEBI" id="CHEBI:43474"/>
        <dbReference type="ChEBI" id="CHEBI:83421"/>
        <dbReference type="EC" id="3.1.3.16"/>
    </reaction>
</comment>
<dbReference type="FunFam" id="3.60.21.10:FF:000212">
    <property type="entry name" value="Serine/threonine-protein phosphatase"/>
    <property type="match status" value="1"/>
</dbReference>
<protein>
    <recommendedName>
        <fullName evidence="8">Serine/threonine-protein phosphatase</fullName>
        <ecNumber evidence="8">3.1.3.16</ecNumber>
    </recommendedName>
</protein>
<reference evidence="12" key="2">
    <citation type="submission" date="2020-10" db="UniProtKB">
        <authorList>
            <consortium name="WormBaseParasite"/>
        </authorList>
    </citation>
    <scope>IDENTIFICATION</scope>
</reference>
<dbReference type="Gene3D" id="3.60.21.10">
    <property type="match status" value="1"/>
</dbReference>
<dbReference type="InterPro" id="IPR050341">
    <property type="entry name" value="PP1_catalytic_subunit"/>
</dbReference>
<dbReference type="GO" id="GO:0046872">
    <property type="term" value="F:metal ion binding"/>
    <property type="evidence" value="ECO:0007669"/>
    <property type="project" value="UniProtKB-KW"/>
</dbReference>
<feature type="compositionally biased region" description="Basic and acidic residues" evidence="9">
    <location>
        <begin position="10"/>
        <end position="21"/>
    </location>
</feature>
<evidence type="ECO:0000256" key="5">
    <source>
        <dbReference type="ARBA" id="ARBA00023211"/>
    </source>
</evidence>
<dbReference type="SUPFAM" id="SSF56300">
    <property type="entry name" value="Metallo-dependent phosphatases"/>
    <property type="match status" value="1"/>
</dbReference>
<organism evidence="11 12">
    <name type="scientific">Panagrellus redivivus</name>
    <name type="common">Microworm</name>
    <dbReference type="NCBI Taxonomy" id="6233"/>
    <lineage>
        <taxon>Eukaryota</taxon>
        <taxon>Metazoa</taxon>
        <taxon>Ecdysozoa</taxon>
        <taxon>Nematoda</taxon>
        <taxon>Chromadorea</taxon>
        <taxon>Rhabditida</taxon>
        <taxon>Tylenchina</taxon>
        <taxon>Panagrolaimomorpha</taxon>
        <taxon>Panagrolaimoidea</taxon>
        <taxon>Panagrolaimidae</taxon>
        <taxon>Panagrellus</taxon>
    </lineage>
</organism>
<dbReference type="AlphaFoldDB" id="A0A7E4URF9"/>
<keyword evidence="11" id="KW-1185">Reference proteome</keyword>
<dbReference type="PROSITE" id="PS00125">
    <property type="entry name" value="SER_THR_PHOSPHATASE"/>
    <property type="match status" value="1"/>
</dbReference>
<dbReference type="Proteomes" id="UP000492821">
    <property type="component" value="Unassembled WGS sequence"/>
</dbReference>
<keyword evidence="4" id="KW-0904">Protein phosphatase</keyword>
<evidence type="ECO:0000313" key="12">
    <source>
        <dbReference type="WBParaSite" id="Pan_g11609.t1"/>
    </source>
</evidence>
<reference evidence="11" key="1">
    <citation type="journal article" date="2013" name="Genetics">
        <title>The draft genome and transcriptome of Panagrellus redivivus are shaped by the harsh demands of a free-living lifestyle.</title>
        <authorList>
            <person name="Srinivasan J."/>
            <person name="Dillman A.R."/>
            <person name="Macchietto M.G."/>
            <person name="Heikkinen L."/>
            <person name="Lakso M."/>
            <person name="Fracchia K.M."/>
            <person name="Antoshechkin I."/>
            <person name="Mortazavi A."/>
            <person name="Wong G."/>
            <person name="Sternberg P.W."/>
        </authorList>
    </citation>
    <scope>NUCLEOTIDE SEQUENCE [LARGE SCALE GENOMIC DNA]</scope>
    <source>
        <strain evidence="11">MT8872</strain>
    </source>
</reference>
<feature type="compositionally biased region" description="Acidic residues" evidence="9">
    <location>
        <begin position="413"/>
        <end position="424"/>
    </location>
</feature>
<keyword evidence="3 8" id="KW-0378">Hydrolase</keyword>
<dbReference type="GO" id="GO:0005634">
    <property type="term" value="C:nucleus"/>
    <property type="evidence" value="ECO:0007669"/>
    <property type="project" value="TreeGrafter"/>
</dbReference>
<name>A0A7E4URF9_PANRE</name>
<dbReference type="GO" id="GO:0005737">
    <property type="term" value="C:cytoplasm"/>
    <property type="evidence" value="ECO:0007669"/>
    <property type="project" value="TreeGrafter"/>
</dbReference>
<feature type="compositionally biased region" description="Polar residues" evidence="9">
    <location>
        <begin position="511"/>
        <end position="534"/>
    </location>
</feature>
<dbReference type="GO" id="GO:0004722">
    <property type="term" value="F:protein serine/threonine phosphatase activity"/>
    <property type="evidence" value="ECO:0007669"/>
    <property type="project" value="UniProtKB-EC"/>
</dbReference>
<dbReference type="SMART" id="SM00156">
    <property type="entry name" value="PP2Ac"/>
    <property type="match status" value="1"/>
</dbReference>
<dbReference type="PANTHER" id="PTHR11668:SF300">
    <property type="entry name" value="SERINE_THREONINE-PROTEIN PHOSPHATASE"/>
    <property type="match status" value="1"/>
</dbReference>
<evidence type="ECO:0000256" key="7">
    <source>
        <dbReference type="ARBA" id="ARBA00048336"/>
    </source>
</evidence>
<dbReference type="EC" id="3.1.3.16" evidence="8"/>
<evidence type="ECO:0000256" key="4">
    <source>
        <dbReference type="ARBA" id="ARBA00022912"/>
    </source>
</evidence>
<feature type="compositionally biased region" description="Polar residues" evidence="9">
    <location>
        <begin position="49"/>
        <end position="61"/>
    </location>
</feature>
<evidence type="ECO:0000256" key="2">
    <source>
        <dbReference type="ARBA" id="ARBA00022723"/>
    </source>
</evidence>
<feature type="region of interest" description="Disordered" evidence="9">
    <location>
        <begin position="1"/>
        <end position="24"/>
    </location>
</feature>
<dbReference type="Pfam" id="PF00149">
    <property type="entry name" value="Metallophos"/>
    <property type="match status" value="1"/>
</dbReference>